<dbReference type="InterPro" id="IPR013766">
    <property type="entry name" value="Thioredoxin_domain"/>
</dbReference>
<dbReference type="PANTHER" id="PTHR42852">
    <property type="entry name" value="THIOL:DISULFIDE INTERCHANGE PROTEIN DSBE"/>
    <property type="match status" value="1"/>
</dbReference>
<name>A0A8J3ATL5_9BURK</name>
<reference evidence="3" key="1">
    <citation type="journal article" date="2019" name="Int. J. Syst. Evol. Microbiol.">
        <title>The Global Catalogue of Microorganisms (GCM) 10K type strain sequencing project: providing services to taxonomists for standard genome sequencing and annotation.</title>
        <authorList>
            <consortium name="The Broad Institute Genomics Platform"/>
            <consortium name="The Broad Institute Genome Sequencing Center for Infectious Disease"/>
            <person name="Wu L."/>
            <person name="Ma J."/>
        </authorList>
    </citation>
    <scope>NUCLEOTIDE SEQUENCE [LARGE SCALE GENOMIC DNA]</scope>
    <source>
        <strain evidence="3">CCM 2767</strain>
    </source>
</reference>
<sequence length="174" mass="19118">MQDNQNAAPRKRGSLVILLLVVAVIAMLGYAAMTKKENMPDVTFTDLQGNKITSQDLRGKVTILNFWATSCVTCVKEMPDLVATYNKFNAQGLELIAVAMSYDPPNYVLNFVETRQLPFTISLDPKGELAQAFGDIKLTPTTLVVDKQGQVIARYVGEPDFAALHRLLEKALAA</sequence>
<protein>
    <submittedName>
        <fullName evidence="2">Thioredoxin</fullName>
    </submittedName>
</protein>
<feature type="domain" description="Thioredoxin" evidence="1">
    <location>
        <begin position="33"/>
        <end position="173"/>
    </location>
</feature>
<dbReference type="Proteomes" id="UP000642180">
    <property type="component" value="Unassembled WGS sequence"/>
</dbReference>
<dbReference type="AlphaFoldDB" id="A0A8J3ATL5"/>
<dbReference type="Gene3D" id="3.40.30.10">
    <property type="entry name" value="Glutaredoxin"/>
    <property type="match status" value="1"/>
</dbReference>
<dbReference type="CDD" id="cd02966">
    <property type="entry name" value="TlpA_like_family"/>
    <property type="match status" value="1"/>
</dbReference>
<accession>A0A8J3ATL5</accession>
<organism evidence="2 3">
    <name type="scientific">Oxalicibacterium faecigallinarum</name>
    <dbReference type="NCBI Taxonomy" id="573741"/>
    <lineage>
        <taxon>Bacteria</taxon>
        <taxon>Pseudomonadati</taxon>
        <taxon>Pseudomonadota</taxon>
        <taxon>Betaproteobacteria</taxon>
        <taxon>Burkholderiales</taxon>
        <taxon>Oxalobacteraceae</taxon>
        <taxon>Oxalicibacterium</taxon>
    </lineage>
</organism>
<evidence type="ECO:0000259" key="1">
    <source>
        <dbReference type="PROSITE" id="PS51352"/>
    </source>
</evidence>
<comment type="caution">
    <text evidence="2">The sequence shown here is derived from an EMBL/GenBank/DDBJ whole genome shotgun (WGS) entry which is preliminary data.</text>
</comment>
<evidence type="ECO:0000313" key="3">
    <source>
        <dbReference type="Proteomes" id="UP000642180"/>
    </source>
</evidence>
<evidence type="ECO:0000313" key="2">
    <source>
        <dbReference type="EMBL" id="GGI18820.1"/>
    </source>
</evidence>
<dbReference type="PANTHER" id="PTHR42852:SF18">
    <property type="entry name" value="CHROMOSOME UNDETERMINED SCAFFOLD_47, WHOLE GENOME SHOTGUN SEQUENCE"/>
    <property type="match status" value="1"/>
</dbReference>
<dbReference type="InterPro" id="IPR036249">
    <property type="entry name" value="Thioredoxin-like_sf"/>
</dbReference>
<dbReference type="GO" id="GO:0016491">
    <property type="term" value="F:oxidoreductase activity"/>
    <property type="evidence" value="ECO:0007669"/>
    <property type="project" value="InterPro"/>
</dbReference>
<keyword evidence="3" id="KW-1185">Reference proteome</keyword>
<gene>
    <name evidence="2" type="ORF">GCM10008066_15990</name>
</gene>
<dbReference type="Pfam" id="PF08534">
    <property type="entry name" value="Redoxin"/>
    <property type="match status" value="1"/>
</dbReference>
<dbReference type="InterPro" id="IPR050553">
    <property type="entry name" value="Thioredoxin_ResA/DsbE_sf"/>
</dbReference>
<dbReference type="SUPFAM" id="SSF52833">
    <property type="entry name" value="Thioredoxin-like"/>
    <property type="match status" value="1"/>
</dbReference>
<proteinExistence type="predicted"/>
<dbReference type="PROSITE" id="PS51352">
    <property type="entry name" value="THIOREDOXIN_2"/>
    <property type="match status" value="1"/>
</dbReference>
<dbReference type="EMBL" id="BMDI01000001">
    <property type="protein sequence ID" value="GGI18820.1"/>
    <property type="molecule type" value="Genomic_DNA"/>
</dbReference>
<dbReference type="InterPro" id="IPR013740">
    <property type="entry name" value="Redoxin"/>
</dbReference>
<dbReference type="RefSeq" id="WP_188380712.1">
    <property type="nucleotide sequence ID" value="NZ_BMDI01000001.1"/>
</dbReference>